<dbReference type="Gene3D" id="3.40.50.80">
    <property type="entry name" value="Nucleotide-binding domain of ferredoxin-NADP reductase (FNR) module"/>
    <property type="match status" value="2"/>
</dbReference>
<dbReference type="InterPro" id="IPR039261">
    <property type="entry name" value="FNR_nucleotide-bd"/>
</dbReference>
<dbReference type="PANTHER" id="PTHR19384">
    <property type="entry name" value="NITRIC OXIDE SYNTHASE-RELATED"/>
    <property type="match status" value="1"/>
</dbReference>
<evidence type="ECO:0000313" key="6">
    <source>
        <dbReference type="EMBL" id="PRP72845.1"/>
    </source>
</evidence>
<dbReference type="OrthoDB" id="1856718at2759"/>
<evidence type="ECO:0000256" key="4">
    <source>
        <dbReference type="ARBA" id="ARBA00023797"/>
    </source>
</evidence>
<dbReference type="GO" id="GO:0003958">
    <property type="term" value="F:NADPH-hemoprotein reductase activity"/>
    <property type="evidence" value="ECO:0007669"/>
    <property type="project" value="UniProtKB-EC"/>
</dbReference>
<comment type="cofactor">
    <cofactor evidence="1">
        <name>FAD</name>
        <dbReference type="ChEBI" id="CHEBI:57692"/>
    </cofactor>
</comment>
<dbReference type="InParanoid" id="A0A2P6MMB9"/>
<name>A0A2P6MMB9_9EUKA</name>
<evidence type="ECO:0000259" key="5">
    <source>
        <dbReference type="Pfam" id="PF00175"/>
    </source>
</evidence>
<feature type="non-terminal residue" evidence="6">
    <location>
        <position position="1"/>
    </location>
</feature>
<comment type="caution">
    <text evidence="6">The sequence shown here is derived from an EMBL/GenBank/DDBJ whole genome shotgun (WGS) entry which is preliminary data.</text>
</comment>
<feature type="domain" description="Oxidoreductase FAD/NAD(P)-binding" evidence="5">
    <location>
        <begin position="8"/>
        <end position="91"/>
    </location>
</feature>
<dbReference type="EC" id="1.6.2.4" evidence="4"/>
<dbReference type="AlphaFoldDB" id="A0A2P6MMB9"/>
<dbReference type="InterPro" id="IPR001433">
    <property type="entry name" value="OxRdtase_FAD/NAD-bd"/>
</dbReference>
<organism evidence="6 7">
    <name type="scientific">Planoprotostelium fungivorum</name>
    <dbReference type="NCBI Taxonomy" id="1890364"/>
    <lineage>
        <taxon>Eukaryota</taxon>
        <taxon>Amoebozoa</taxon>
        <taxon>Evosea</taxon>
        <taxon>Variosea</taxon>
        <taxon>Cavosteliida</taxon>
        <taxon>Cavosteliaceae</taxon>
        <taxon>Planoprotostelium</taxon>
    </lineage>
</organism>
<dbReference type="GO" id="GO:0010181">
    <property type="term" value="F:FMN binding"/>
    <property type="evidence" value="ECO:0007669"/>
    <property type="project" value="TreeGrafter"/>
</dbReference>
<evidence type="ECO:0000256" key="2">
    <source>
        <dbReference type="ARBA" id="ARBA00022630"/>
    </source>
</evidence>
<dbReference type="InterPro" id="IPR001709">
    <property type="entry name" value="Flavoprot_Pyr_Nucl_cyt_Rdtase"/>
</dbReference>
<dbReference type="PANTHER" id="PTHR19384:SF17">
    <property type="entry name" value="NADPH--CYTOCHROME P450 REDUCTASE"/>
    <property type="match status" value="1"/>
</dbReference>
<sequence>HMTPVICVCNGTGLAPFRGFLQEREHIQQQHGTIGQLHLFFGCRSRKEDFIYADELLDYEARGLVKLHVAFSRDQGEKVYVQNKMRQEEREHIQQQHGTIGQLHLFFGCRSRKEDFIYAEELFDHEARGLVKLHVAFSRDQEEKVYVQHKMRQEEELIADILMKQNGRFYVCGDARTMAKDVQEELRRMIAKFSGSTAEEAKNKFVEMVQEERVVLDVWG</sequence>
<keyword evidence="7" id="KW-1185">Reference proteome</keyword>
<dbReference type="GO" id="GO:0050660">
    <property type="term" value="F:flavin adenine dinucleotide binding"/>
    <property type="evidence" value="ECO:0007669"/>
    <property type="project" value="TreeGrafter"/>
</dbReference>
<accession>A0A2P6MMB9</accession>
<keyword evidence="2" id="KW-0285">Flavoprotein</keyword>
<protein>
    <recommendedName>
        <fullName evidence="4">NADPH--hemoprotein reductase</fullName>
        <ecNumber evidence="4">1.6.2.4</ecNumber>
    </recommendedName>
</protein>
<dbReference type="PRINTS" id="PR00371">
    <property type="entry name" value="FPNCR"/>
</dbReference>
<proteinExistence type="predicted"/>
<dbReference type="STRING" id="1890364.A0A2P6MMB9"/>
<dbReference type="SUPFAM" id="SSF52343">
    <property type="entry name" value="Ferredoxin reductase-like, C-terminal NADP-linked domain"/>
    <property type="match status" value="2"/>
</dbReference>
<gene>
    <name evidence="6" type="ORF">PROFUN_17068</name>
</gene>
<evidence type="ECO:0000256" key="3">
    <source>
        <dbReference type="ARBA" id="ARBA00022827"/>
    </source>
</evidence>
<dbReference type="Pfam" id="PF00175">
    <property type="entry name" value="NAD_binding_1"/>
    <property type="match status" value="2"/>
</dbReference>
<keyword evidence="3" id="KW-0274">FAD</keyword>
<dbReference type="GO" id="GO:0005829">
    <property type="term" value="C:cytosol"/>
    <property type="evidence" value="ECO:0007669"/>
    <property type="project" value="TreeGrafter"/>
</dbReference>
<feature type="domain" description="Oxidoreductase FAD/NAD(P)-binding" evidence="5">
    <location>
        <begin position="92"/>
        <end position="183"/>
    </location>
</feature>
<dbReference type="EMBL" id="MDYQ01000795">
    <property type="protein sequence ID" value="PRP72845.1"/>
    <property type="molecule type" value="Genomic_DNA"/>
</dbReference>
<evidence type="ECO:0000256" key="1">
    <source>
        <dbReference type="ARBA" id="ARBA00001974"/>
    </source>
</evidence>
<reference evidence="6 7" key="1">
    <citation type="journal article" date="2018" name="Genome Biol. Evol.">
        <title>Multiple Roots of Fruiting Body Formation in Amoebozoa.</title>
        <authorList>
            <person name="Hillmann F."/>
            <person name="Forbes G."/>
            <person name="Novohradska S."/>
            <person name="Ferling I."/>
            <person name="Riege K."/>
            <person name="Groth M."/>
            <person name="Westermann M."/>
            <person name="Marz M."/>
            <person name="Spaller T."/>
            <person name="Winckler T."/>
            <person name="Schaap P."/>
            <person name="Glockner G."/>
        </authorList>
    </citation>
    <scope>NUCLEOTIDE SEQUENCE [LARGE SCALE GENOMIC DNA]</scope>
    <source>
        <strain evidence="6 7">Jena</strain>
    </source>
</reference>
<evidence type="ECO:0000313" key="7">
    <source>
        <dbReference type="Proteomes" id="UP000241769"/>
    </source>
</evidence>
<dbReference type="Proteomes" id="UP000241769">
    <property type="component" value="Unassembled WGS sequence"/>
</dbReference>